<dbReference type="Gene3D" id="3.10.105.10">
    <property type="entry name" value="Dipeptide-binding Protein, Domain 3"/>
    <property type="match status" value="1"/>
</dbReference>
<dbReference type="InterPro" id="IPR039424">
    <property type="entry name" value="SBP_5"/>
</dbReference>
<dbReference type="Pfam" id="PF00496">
    <property type="entry name" value="SBP_bac_5"/>
    <property type="match status" value="1"/>
</dbReference>
<dbReference type="Gene3D" id="3.90.76.10">
    <property type="entry name" value="Dipeptide-binding Protein, Domain 1"/>
    <property type="match status" value="1"/>
</dbReference>
<dbReference type="EMBL" id="UINC01074447">
    <property type="protein sequence ID" value="SVC11647.1"/>
    <property type="molecule type" value="Genomic_DNA"/>
</dbReference>
<dbReference type="InterPro" id="IPR011042">
    <property type="entry name" value="6-blade_b-propeller_TolB-like"/>
</dbReference>
<organism evidence="5">
    <name type="scientific">marine metagenome</name>
    <dbReference type="NCBI Taxonomy" id="408172"/>
    <lineage>
        <taxon>unclassified sequences</taxon>
        <taxon>metagenomes</taxon>
        <taxon>ecological metagenomes</taxon>
    </lineage>
</organism>
<feature type="domain" description="Solute-binding protein family 5" evidence="4">
    <location>
        <begin position="139"/>
        <end position="423"/>
    </location>
</feature>
<accession>A0A382JKM2</accession>
<dbReference type="GO" id="GO:1904680">
    <property type="term" value="F:peptide transmembrane transporter activity"/>
    <property type="evidence" value="ECO:0007669"/>
    <property type="project" value="TreeGrafter"/>
</dbReference>
<feature type="non-terminal residue" evidence="5">
    <location>
        <position position="439"/>
    </location>
</feature>
<dbReference type="Gene3D" id="3.40.190.10">
    <property type="entry name" value="Periplasmic binding protein-like II"/>
    <property type="match status" value="1"/>
</dbReference>
<evidence type="ECO:0000256" key="3">
    <source>
        <dbReference type="ARBA" id="ARBA00022729"/>
    </source>
</evidence>
<feature type="non-terminal residue" evidence="5">
    <location>
        <position position="1"/>
    </location>
</feature>
<proteinExistence type="inferred from homology"/>
<dbReference type="PANTHER" id="PTHR30290">
    <property type="entry name" value="PERIPLASMIC BINDING COMPONENT OF ABC TRANSPORTER"/>
    <property type="match status" value="1"/>
</dbReference>
<keyword evidence="3" id="KW-0732">Signal</keyword>
<comment type="similarity">
    <text evidence="1">Belongs to the bacterial solute-binding protein 5 family.</text>
</comment>
<dbReference type="SUPFAM" id="SSF53850">
    <property type="entry name" value="Periplasmic binding protein-like II"/>
    <property type="match status" value="1"/>
</dbReference>
<evidence type="ECO:0000313" key="5">
    <source>
        <dbReference type="EMBL" id="SVC11647.1"/>
    </source>
</evidence>
<dbReference type="AlphaFoldDB" id="A0A382JKM2"/>
<sequence>TKIVFTSGSSDGSSGYYLLVMDLDGSNQTHITDDPLEGDESSWSPDGGKIVFVADTDTLDQPEIFVLEMEGDNLKAPVLATPIPVIVGEGAQRYGGILKYAAVDFGAMDPAIMGLSEGSAMYSNLTYDNLTEPWYDGSIVNRLAEEWSANEDMSVYTINVRDGVTFHDGSPLTSADVKFSFDRILDEATGSPLLGEIDYISEISAPDDDTVVFTLKGSNFNVPRDLSDYHARIVPNGITQERLQYSSADFGSGPYTLGHHNPADRTVMNKYQDYWVEGKPFYDQIIFYYMRDEATRIAMMEVGEVDVAGTFSLARFERLNSHNSITVTGTDSATVRNLVMDTREGSVFHDKNARKAIQYAIDRDLVREAVTYGFGANANDHPIGRSDPMYWAGQPIINQDIELSRSYLKAAGYDASNPLEVELDASDFSNMLDMALAVE</sequence>
<name>A0A382JKM2_9ZZZZ</name>
<dbReference type="Gene3D" id="2.120.10.30">
    <property type="entry name" value="TolB, C-terminal domain"/>
    <property type="match status" value="1"/>
</dbReference>
<gene>
    <name evidence="5" type="ORF">METZ01_LOCUS264501</name>
</gene>
<dbReference type="PANTHER" id="PTHR30290:SF9">
    <property type="entry name" value="OLIGOPEPTIDE-BINDING PROTEIN APPA"/>
    <property type="match status" value="1"/>
</dbReference>
<reference evidence="5" key="1">
    <citation type="submission" date="2018-05" db="EMBL/GenBank/DDBJ databases">
        <authorList>
            <person name="Lanie J.A."/>
            <person name="Ng W.-L."/>
            <person name="Kazmierczak K.M."/>
            <person name="Andrzejewski T.M."/>
            <person name="Davidsen T.M."/>
            <person name="Wayne K.J."/>
            <person name="Tettelin H."/>
            <person name="Glass J.I."/>
            <person name="Rusch D."/>
            <person name="Podicherti R."/>
            <person name="Tsui H.-C.T."/>
            <person name="Winkler M.E."/>
        </authorList>
    </citation>
    <scope>NUCLEOTIDE SEQUENCE</scope>
</reference>
<protein>
    <recommendedName>
        <fullName evidence="4">Solute-binding protein family 5 domain-containing protein</fullName>
    </recommendedName>
</protein>
<dbReference type="SUPFAM" id="SSF82171">
    <property type="entry name" value="DPP6 N-terminal domain-like"/>
    <property type="match status" value="1"/>
</dbReference>
<evidence type="ECO:0000259" key="4">
    <source>
        <dbReference type="Pfam" id="PF00496"/>
    </source>
</evidence>
<evidence type="ECO:0000256" key="1">
    <source>
        <dbReference type="ARBA" id="ARBA00005695"/>
    </source>
</evidence>
<evidence type="ECO:0000256" key="2">
    <source>
        <dbReference type="ARBA" id="ARBA00022448"/>
    </source>
</evidence>
<dbReference type="InterPro" id="IPR000914">
    <property type="entry name" value="SBP_5_dom"/>
</dbReference>
<dbReference type="GO" id="GO:0015833">
    <property type="term" value="P:peptide transport"/>
    <property type="evidence" value="ECO:0007669"/>
    <property type="project" value="TreeGrafter"/>
</dbReference>
<keyword evidence="2" id="KW-0813">Transport</keyword>